<protein>
    <recommendedName>
        <fullName evidence="5">Tyr recombinase domain-containing protein</fullName>
    </recommendedName>
</protein>
<evidence type="ECO:0000256" key="2">
    <source>
        <dbReference type="SAM" id="MobiDB-lite"/>
    </source>
</evidence>
<comment type="caution">
    <text evidence="3">The sequence shown here is derived from an EMBL/GenBank/DDBJ whole genome shotgun (WGS) entry which is preliminary data.</text>
</comment>
<feature type="region of interest" description="Disordered" evidence="2">
    <location>
        <begin position="82"/>
        <end position="121"/>
    </location>
</feature>
<gene>
    <name evidence="3" type="ORF">GCM10009838_17890</name>
</gene>
<evidence type="ECO:0008006" key="5">
    <source>
        <dbReference type="Google" id="ProtNLM"/>
    </source>
</evidence>
<evidence type="ECO:0000256" key="1">
    <source>
        <dbReference type="ARBA" id="ARBA00023172"/>
    </source>
</evidence>
<dbReference type="EMBL" id="BAAAQM010000007">
    <property type="protein sequence ID" value="GAA1961651.1"/>
    <property type="molecule type" value="Genomic_DNA"/>
</dbReference>
<keyword evidence="1" id="KW-0233">DNA recombination</keyword>
<proteinExistence type="predicted"/>
<accession>A0ABN2R0W3</accession>
<reference evidence="3 4" key="1">
    <citation type="journal article" date="2019" name="Int. J. Syst. Evol. Microbiol.">
        <title>The Global Catalogue of Microorganisms (GCM) 10K type strain sequencing project: providing services to taxonomists for standard genome sequencing and annotation.</title>
        <authorList>
            <consortium name="The Broad Institute Genomics Platform"/>
            <consortium name="The Broad Institute Genome Sequencing Center for Infectious Disease"/>
            <person name="Wu L."/>
            <person name="Ma J."/>
        </authorList>
    </citation>
    <scope>NUCLEOTIDE SEQUENCE [LARGE SCALE GENOMIC DNA]</scope>
    <source>
        <strain evidence="3 4">JCM 16013</strain>
    </source>
</reference>
<dbReference type="Proteomes" id="UP001499854">
    <property type="component" value="Unassembled WGS sequence"/>
</dbReference>
<sequence>MVWTEDLIAHWKATGERPSVAVWTATQTATFLAAVAEDRMYAAFHLIALRGLCRGEAAGLRWCDLDLDRGLCFITRQVQRRDGEIVQGDPKTPDEGAGGGAGSDDGEGVEDASPMSGRGMP</sequence>
<evidence type="ECO:0000313" key="4">
    <source>
        <dbReference type="Proteomes" id="UP001499854"/>
    </source>
</evidence>
<keyword evidence="4" id="KW-1185">Reference proteome</keyword>
<dbReference type="InterPro" id="IPR011010">
    <property type="entry name" value="DNA_brk_join_enz"/>
</dbReference>
<dbReference type="Gene3D" id="1.10.443.10">
    <property type="entry name" value="Intergrase catalytic core"/>
    <property type="match status" value="1"/>
</dbReference>
<dbReference type="SUPFAM" id="SSF56349">
    <property type="entry name" value="DNA breaking-rejoining enzymes"/>
    <property type="match status" value="1"/>
</dbReference>
<organism evidence="3 4">
    <name type="scientific">Catenulispora subtropica</name>
    <dbReference type="NCBI Taxonomy" id="450798"/>
    <lineage>
        <taxon>Bacteria</taxon>
        <taxon>Bacillati</taxon>
        <taxon>Actinomycetota</taxon>
        <taxon>Actinomycetes</taxon>
        <taxon>Catenulisporales</taxon>
        <taxon>Catenulisporaceae</taxon>
        <taxon>Catenulispora</taxon>
    </lineage>
</organism>
<dbReference type="RefSeq" id="WP_344656474.1">
    <property type="nucleotide sequence ID" value="NZ_BAAAQM010000007.1"/>
</dbReference>
<name>A0ABN2R0W3_9ACTN</name>
<evidence type="ECO:0000313" key="3">
    <source>
        <dbReference type="EMBL" id="GAA1961651.1"/>
    </source>
</evidence>
<dbReference type="InterPro" id="IPR013762">
    <property type="entry name" value="Integrase-like_cat_sf"/>
</dbReference>